<gene>
    <name evidence="1" type="ORF">AADEFJLK_04648</name>
</gene>
<name>A0A2S5CFS0_9GAMM</name>
<dbReference type="RefSeq" id="WP_103976009.1">
    <property type="nucleotide sequence ID" value="NZ_PGFZ01000053.1"/>
</dbReference>
<dbReference type="Proteomes" id="UP000237423">
    <property type="component" value="Unassembled WGS sequence"/>
</dbReference>
<organism evidence="1 2">
    <name type="scientific">Methylovulum psychrotolerans</name>
    <dbReference type="NCBI Taxonomy" id="1704499"/>
    <lineage>
        <taxon>Bacteria</taxon>
        <taxon>Pseudomonadati</taxon>
        <taxon>Pseudomonadota</taxon>
        <taxon>Gammaproteobacteria</taxon>
        <taxon>Methylococcales</taxon>
        <taxon>Methylococcaceae</taxon>
        <taxon>Methylovulum</taxon>
    </lineage>
</organism>
<accession>A0A2S5CFS0</accession>
<protein>
    <submittedName>
        <fullName evidence="1">Replication protein</fullName>
    </submittedName>
</protein>
<dbReference type="EMBL" id="PGFZ01000053">
    <property type="protein sequence ID" value="POZ49582.1"/>
    <property type="molecule type" value="Genomic_DNA"/>
</dbReference>
<proteinExistence type="predicted"/>
<comment type="caution">
    <text evidence="1">The sequence shown here is derived from an EMBL/GenBank/DDBJ whole genome shotgun (WGS) entry which is preliminary data.</text>
</comment>
<evidence type="ECO:0000313" key="1">
    <source>
        <dbReference type="EMBL" id="POZ49582.1"/>
    </source>
</evidence>
<reference evidence="1 2" key="1">
    <citation type="submission" date="2017-11" db="EMBL/GenBank/DDBJ databases">
        <title>Draft Genome Sequence of Methylobacter psychrotolerans Sph1T, an Obligate Methanotroph from Low-Temperature Environments.</title>
        <authorList>
            <person name="Oshkin I.Y."/>
            <person name="Miroshnikov K."/>
            <person name="Belova S.E."/>
            <person name="Korzhenkov A."/>
            <person name="Toshchakov S.V."/>
            <person name="Dedysh S.N."/>
        </authorList>
    </citation>
    <scope>NUCLEOTIDE SEQUENCE [LARGE SCALE GENOMIC DNA]</scope>
    <source>
        <strain evidence="1 2">Sph1</strain>
    </source>
</reference>
<sequence length="361" mass="41746">MPDNSRLTKVSKKDSRNPSFALPNKEYFEGNQLDMFRAFLCNNGNERTQLSNTFDLWDSVPRYSISRQQMDKLRKEKGFLDLQRIQFRYRGKTLEAIIQATRIFDRKTGTSKDYYPSANEELVEDALRKIAAEERNAFFDKPNYRSGVVFSLHMLREELSRRGHSRSYYEIVLSLNILAGSVIEIHTMEGNDGESFTKSGYFSGLSAVSKSDLTEDPNAKWIVQFHPLVTQALDTLTYRQFNYAQMMSYKTQLARWLHKQLSLKFTFASLATSFEMRYCTIKRDSALLNGYTRDRAAIEALDGAFNELMTGHVLTQCKKNPILGERNKIIDIVYNLHPSPIFCHEMKAANKREKLTKPVDN</sequence>
<evidence type="ECO:0000313" key="2">
    <source>
        <dbReference type="Proteomes" id="UP000237423"/>
    </source>
</evidence>
<dbReference type="AlphaFoldDB" id="A0A2S5CFS0"/>